<evidence type="ECO:0000256" key="2">
    <source>
        <dbReference type="ARBA" id="ARBA00007002"/>
    </source>
</evidence>
<keyword evidence="4" id="KW-0507">mRNA processing</keyword>
<dbReference type="GeneID" id="4840397"/>
<comment type="subcellular location">
    <subcellularLocation>
        <location evidence="1">Nucleus</location>
    </subcellularLocation>
</comment>
<dbReference type="InterPro" id="IPR009360">
    <property type="entry name" value="Isy1"/>
</dbReference>
<evidence type="ECO:0000313" key="6">
    <source>
        <dbReference type="EMBL" id="ABN67587.2"/>
    </source>
</evidence>
<dbReference type="KEGG" id="pic:PICST_62219"/>
<evidence type="ECO:0000256" key="3">
    <source>
        <dbReference type="ARBA" id="ARBA00019194"/>
    </source>
</evidence>
<dbReference type="RefSeq" id="XP_001385616.2">
    <property type="nucleotide sequence ID" value="XM_001385579.1"/>
</dbReference>
<proteinExistence type="inferred from homology"/>
<dbReference type="OMA" id="WESQINI"/>
<dbReference type="Proteomes" id="UP000002258">
    <property type="component" value="Chromosome 6"/>
</dbReference>
<sequence>MSRNKEKAQSALNRFQEFKNREAGVLESNPSLRPKRADTVNYLPQARKWKSVVMSEISTKMTDINDPNATELQLRDLNDKLNKLFWEKENWESQINILSGGNPNRIRRNRRYGQKAPADSEYEPGYQFFGRARELPDAKKFLENERLEKQRTSERKRKAESTDQSVKRLNQRIDLAYYGYYDEDPCNFGTRNIFNKQEREQIIELAHKLGEEDFEIEDETDYGVRDDIENINDRILRYEGCIKEERFYSSLDDPSDSIMRIQDFELEVPSSQHVQQWMLTKRKKELLAKLGMEK</sequence>
<evidence type="ECO:0000256" key="4">
    <source>
        <dbReference type="ARBA" id="ARBA00023187"/>
    </source>
</evidence>
<reference evidence="6 7" key="1">
    <citation type="journal article" date="2007" name="Nat. Biotechnol.">
        <title>Genome sequence of the lignocellulose-bioconverting and xylose-fermenting yeast Pichia stipitis.</title>
        <authorList>
            <person name="Jeffries T.W."/>
            <person name="Grigoriev I.V."/>
            <person name="Grimwood J."/>
            <person name="Laplaza J.M."/>
            <person name="Aerts A."/>
            <person name="Salamov A."/>
            <person name="Schmutz J."/>
            <person name="Lindquist E."/>
            <person name="Dehal P."/>
            <person name="Shapiro H."/>
            <person name="Jin Y.S."/>
            <person name="Passoth V."/>
            <person name="Richardson P.M."/>
        </authorList>
    </citation>
    <scope>NUCLEOTIDE SEQUENCE [LARGE SCALE GENOMIC DNA]</scope>
    <source>
        <strain evidence="7">ATCC 58785 / CBS 6054 / NBRC 10063 / NRRL Y-11545</strain>
    </source>
</reference>
<evidence type="ECO:0000313" key="7">
    <source>
        <dbReference type="Proteomes" id="UP000002258"/>
    </source>
</evidence>
<protein>
    <recommendedName>
        <fullName evidence="3">Pre-mRNA-splicing factor ISY1</fullName>
    </recommendedName>
</protein>
<keyword evidence="4" id="KW-0508">mRNA splicing</keyword>
<organism evidence="6 7">
    <name type="scientific">Scheffersomyces stipitis (strain ATCC 58785 / CBS 6054 / NBRC 10063 / NRRL Y-11545)</name>
    <name type="common">Yeast</name>
    <name type="synonym">Pichia stipitis</name>
    <dbReference type="NCBI Taxonomy" id="322104"/>
    <lineage>
        <taxon>Eukaryota</taxon>
        <taxon>Fungi</taxon>
        <taxon>Dikarya</taxon>
        <taxon>Ascomycota</taxon>
        <taxon>Saccharomycotina</taxon>
        <taxon>Pichiomycetes</taxon>
        <taxon>Debaryomycetaceae</taxon>
        <taxon>Scheffersomyces</taxon>
    </lineage>
</organism>
<dbReference type="InParanoid" id="A3LY75"/>
<keyword evidence="7" id="KW-1185">Reference proteome</keyword>
<dbReference type="GO" id="GO:0005634">
    <property type="term" value="C:nucleus"/>
    <property type="evidence" value="ECO:0007669"/>
    <property type="project" value="UniProtKB-SubCell"/>
</dbReference>
<dbReference type="Gene3D" id="1.10.287.660">
    <property type="entry name" value="Helix hairpin bin"/>
    <property type="match status" value="1"/>
</dbReference>
<dbReference type="AlphaFoldDB" id="A3LY75"/>
<evidence type="ECO:0000256" key="5">
    <source>
        <dbReference type="ARBA" id="ARBA00023242"/>
    </source>
</evidence>
<name>A3LY75_PICST</name>
<dbReference type="SUPFAM" id="SSF140102">
    <property type="entry name" value="ISY1 domain-like"/>
    <property type="match status" value="1"/>
</dbReference>
<dbReference type="eggNOG" id="KOG3068">
    <property type="taxonomic scope" value="Eukaryota"/>
</dbReference>
<evidence type="ECO:0000256" key="1">
    <source>
        <dbReference type="ARBA" id="ARBA00004123"/>
    </source>
</evidence>
<dbReference type="Pfam" id="PF06246">
    <property type="entry name" value="Isy1"/>
    <property type="match status" value="1"/>
</dbReference>
<dbReference type="GO" id="GO:0000350">
    <property type="term" value="P:generation of catalytic spliceosome for second transesterification step"/>
    <property type="evidence" value="ECO:0007669"/>
    <property type="project" value="InterPro"/>
</dbReference>
<dbReference type="STRING" id="322104.A3LY75"/>
<dbReference type="PANTHER" id="PTHR13021">
    <property type="entry name" value="PRE-MRNA-SPLICING FACTOR ISY1"/>
    <property type="match status" value="1"/>
</dbReference>
<accession>A3LY75</accession>
<dbReference type="InterPro" id="IPR029012">
    <property type="entry name" value="Helix_hairpin_bin_sf"/>
</dbReference>
<dbReference type="InterPro" id="IPR037200">
    <property type="entry name" value="Isy1_sf"/>
</dbReference>
<dbReference type="HOGENOM" id="CLU_043453_2_1_1"/>
<gene>
    <name evidence="6" type="ORF">PICST_62219</name>
</gene>
<keyword evidence="5" id="KW-0539">Nucleus</keyword>
<comment type="similarity">
    <text evidence="2">Belongs to the ISY1 family.</text>
</comment>
<dbReference type="OrthoDB" id="1739576at2759"/>
<dbReference type="EMBL" id="CP000500">
    <property type="protein sequence ID" value="ABN67587.2"/>
    <property type="molecule type" value="Genomic_DNA"/>
</dbReference>